<dbReference type="Proteomes" id="UP000308600">
    <property type="component" value="Unassembled WGS sequence"/>
</dbReference>
<reference evidence="1 2" key="1">
    <citation type="journal article" date="2019" name="Nat. Ecol. Evol.">
        <title>Megaphylogeny resolves global patterns of mushroom evolution.</title>
        <authorList>
            <person name="Varga T."/>
            <person name="Krizsan K."/>
            <person name="Foldi C."/>
            <person name="Dima B."/>
            <person name="Sanchez-Garcia M."/>
            <person name="Sanchez-Ramirez S."/>
            <person name="Szollosi G.J."/>
            <person name="Szarkandi J.G."/>
            <person name="Papp V."/>
            <person name="Albert L."/>
            <person name="Andreopoulos W."/>
            <person name="Angelini C."/>
            <person name="Antonin V."/>
            <person name="Barry K.W."/>
            <person name="Bougher N.L."/>
            <person name="Buchanan P."/>
            <person name="Buyck B."/>
            <person name="Bense V."/>
            <person name="Catcheside P."/>
            <person name="Chovatia M."/>
            <person name="Cooper J."/>
            <person name="Damon W."/>
            <person name="Desjardin D."/>
            <person name="Finy P."/>
            <person name="Geml J."/>
            <person name="Haridas S."/>
            <person name="Hughes K."/>
            <person name="Justo A."/>
            <person name="Karasinski D."/>
            <person name="Kautmanova I."/>
            <person name="Kiss B."/>
            <person name="Kocsube S."/>
            <person name="Kotiranta H."/>
            <person name="LaButti K.M."/>
            <person name="Lechner B.E."/>
            <person name="Liimatainen K."/>
            <person name="Lipzen A."/>
            <person name="Lukacs Z."/>
            <person name="Mihaltcheva S."/>
            <person name="Morgado L.N."/>
            <person name="Niskanen T."/>
            <person name="Noordeloos M.E."/>
            <person name="Ohm R.A."/>
            <person name="Ortiz-Santana B."/>
            <person name="Ovrebo C."/>
            <person name="Racz N."/>
            <person name="Riley R."/>
            <person name="Savchenko A."/>
            <person name="Shiryaev A."/>
            <person name="Soop K."/>
            <person name="Spirin V."/>
            <person name="Szebenyi C."/>
            <person name="Tomsovsky M."/>
            <person name="Tulloss R.E."/>
            <person name="Uehling J."/>
            <person name="Grigoriev I.V."/>
            <person name="Vagvolgyi C."/>
            <person name="Papp T."/>
            <person name="Martin F.M."/>
            <person name="Miettinen O."/>
            <person name="Hibbett D.S."/>
            <person name="Nagy L.G."/>
        </authorList>
    </citation>
    <scope>NUCLEOTIDE SEQUENCE [LARGE SCALE GENOMIC DNA]</scope>
    <source>
        <strain evidence="1 2">NL-1719</strain>
    </source>
</reference>
<evidence type="ECO:0000313" key="1">
    <source>
        <dbReference type="EMBL" id="TFK77429.1"/>
    </source>
</evidence>
<accession>A0ACD3BI82</accession>
<dbReference type="EMBL" id="ML208259">
    <property type="protein sequence ID" value="TFK77429.1"/>
    <property type="molecule type" value="Genomic_DNA"/>
</dbReference>
<name>A0ACD3BI82_9AGAR</name>
<proteinExistence type="predicted"/>
<protein>
    <submittedName>
        <fullName evidence="1">Uncharacterized protein</fullName>
    </submittedName>
</protein>
<evidence type="ECO:0000313" key="2">
    <source>
        <dbReference type="Proteomes" id="UP000308600"/>
    </source>
</evidence>
<gene>
    <name evidence="1" type="ORF">BDN72DRAFT_830599</name>
</gene>
<sequence>MSARREPLWFCHECHSEMRPLMVPDPVCASCRSSFVEKMENAEDNPRDFAHDADPDFSPGGAPSFDHILYALLNARRSPNARPSPPGTRSHLPFPPVPTLSPLGRPASPPDADPVLNFSEFLRRGPEPPDGIAGPLMMQYLLSLLGPRHEPLGRMGPANMGDYVFNQEALDRIITQLMENSSGNRPVPATDEIVAKLPREVLEDESPLLQKDCAVCKEQFKVETEDADELVVITLPCHHPFHEPCILPWLKSSGTCPVCRHALVPQPSHHPPGQPDHESGESSNPHPNRASPSRPSALRSLFGGSHASGSSEGRPSRSNSDPASRSNPHRRNSRQNFPGGWGDEED</sequence>
<organism evidence="1 2">
    <name type="scientific">Pluteus cervinus</name>
    <dbReference type="NCBI Taxonomy" id="181527"/>
    <lineage>
        <taxon>Eukaryota</taxon>
        <taxon>Fungi</taxon>
        <taxon>Dikarya</taxon>
        <taxon>Basidiomycota</taxon>
        <taxon>Agaricomycotina</taxon>
        <taxon>Agaricomycetes</taxon>
        <taxon>Agaricomycetidae</taxon>
        <taxon>Agaricales</taxon>
        <taxon>Pluteineae</taxon>
        <taxon>Pluteaceae</taxon>
        <taxon>Pluteus</taxon>
    </lineage>
</organism>
<keyword evidence="2" id="KW-1185">Reference proteome</keyword>